<sequence length="192" mass="22201">MAQKDASFVPTSDTVSTQQWLMLYQQHERALIDCAERLLGSRAQAEEVVQDAFLKIWEQRLGDNVREPQRFLFRIVRNLALDRLRRQSLEQRYLQQQLSIEMDTVPAGSSPEEETLGMDMLRQLVMALSELPTRMRRVLILIRLEGRTQRDVAQCLGVSPTLVNFILRDTLAHCRQRLQLPVNRARGQSSQG</sequence>
<keyword evidence="8" id="KW-1185">Reference proteome</keyword>
<dbReference type="InterPro" id="IPR014284">
    <property type="entry name" value="RNA_pol_sigma-70_dom"/>
</dbReference>
<evidence type="ECO:0000256" key="4">
    <source>
        <dbReference type="ARBA" id="ARBA00023163"/>
    </source>
</evidence>
<dbReference type="InterPro" id="IPR013249">
    <property type="entry name" value="RNA_pol_sigma70_r4_t2"/>
</dbReference>
<evidence type="ECO:0000256" key="2">
    <source>
        <dbReference type="ARBA" id="ARBA00023015"/>
    </source>
</evidence>
<evidence type="ECO:0000259" key="5">
    <source>
        <dbReference type="Pfam" id="PF04542"/>
    </source>
</evidence>
<dbReference type="Gene3D" id="1.10.1740.10">
    <property type="match status" value="1"/>
</dbReference>
<dbReference type="Proteomes" id="UP000094291">
    <property type="component" value="Unassembled WGS sequence"/>
</dbReference>
<comment type="caution">
    <text evidence="7">The sequence shown here is derived from an EMBL/GenBank/DDBJ whole genome shotgun (WGS) entry which is preliminary data.</text>
</comment>
<dbReference type="InterPro" id="IPR013325">
    <property type="entry name" value="RNA_pol_sigma_r2"/>
</dbReference>
<protein>
    <recommendedName>
        <fullName evidence="9">RNA polymerase subunit sigma-24</fullName>
    </recommendedName>
</protein>
<evidence type="ECO:0000259" key="6">
    <source>
        <dbReference type="Pfam" id="PF08281"/>
    </source>
</evidence>
<dbReference type="GO" id="GO:0016987">
    <property type="term" value="F:sigma factor activity"/>
    <property type="evidence" value="ECO:0007669"/>
    <property type="project" value="UniProtKB-KW"/>
</dbReference>
<dbReference type="InterPro" id="IPR007627">
    <property type="entry name" value="RNA_pol_sigma70_r2"/>
</dbReference>
<evidence type="ECO:0000256" key="1">
    <source>
        <dbReference type="ARBA" id="ARBA00010641"/>
    </source>
</evidence>
<dbReference type="PANTHER" id="PTHR43133:SF63">
    <property type="entry name" value="RNA POLYMERASE SIGMA FACTOR FECI-RELATED"/>
    <property type="match status" value="1"/>
</dbReference>
<proteinExistence type="inferred from homology"/>
<evidence type="ECO:0000313" key="7">
    <source>
        <dbReference type="EMBL" id="ODC05354.1"/>
    </source>
</evidence>
<dbReference type="PANTHER" id="PTHR43133">
    <property type="entry name" value="RNA POLYMERASE ECF-TYPE SIGMA FACTO"/>
    <property type="match status" value="1"/>
</dbReference>
<dbReference type="Pfam" id="PF08281">
    <property type="entry name" value="Sigma70_r4_2"/>
    <property type="match status" value="1"/>
</dbReference>
<keyword evidence="4" id="KW-0804">Transcription</keyword>
<dbReference type="SUPFAM" id="SSF88659">
    <property type="entry name" value="Sigma3 and sigma4 domains of RNA polymerase sigma factors"/>
    <property type="match status" value="1"/>
</dbReference>
<dbReference type="GO" id="GO:0006352">
    <property type="term" value="P:DNA-templated transcription initiation"/>
    <property type="evidence" value="ECO:0007669"/>
    <property type="project" value="InterPro"/>
</dbReference>
<feature type="domain" description="RNA polymerase sigma-70 region 2" evidence="5">
    <location>
        <begin position="23"/>
        <end position="88"/>
    </location>
</feature>
<dbReference type="GO" id="GO:0003677">
    <property type="term" value="F:DNA binding"/>
    <property type="evidence" value="ECO:0007669"/>
    <property type="project" value="InterPro"/>
</dbReference>
<feature type="domain" description="RNA polymerase sigma factor 70 region 4 type 2" evidence="6">
    <location>
        <begin position="122"/>
        <end position="174"/>
    </location>
</feature>
<organism evidence="7 8">
    <name type="scientific">Terasakiispira papahanaumokuakeensis</name>
    <dbReference type="NCBI Taxonomy" id="197479"/>
    <lineage>
        <taxon>Bacteria</taxon>
        <taxon>Pseudomonadati</taxon>
        <taxon>Pseudomonadota</taxon>
        <taxon>Gammaproteobacteria</taxon>
        <taxon>Oceanospirillales</taxon>
        <taxon>Terasakiispira</taxon>
    </lineage>
</organism>
<dbReference type="InterPro" id="IPR036388">
    <property type="entry name" value="WH-like_DNA-bd_sf"/>
</dbReference>
<dbReference type="InterPro" id="IPR013324">
    <property type="entry name" value="RNA_pol_sigma_r3/r4-like"/>
</dbReference>
<dbReference type="SUPFAM" id="SSF88946">
    <property type="entry name" value="Sigma2 domain of RNA polymerase sigma factors"/>
    <property type="match status" value="1"/>
</dbReference>
<dbReference type="Gene3D" id="1.10.10.10">
    <property type="entry name" value="Winged helix-like DNA-binding domain superfamily/Winged helix DNA-binding domain"/>
    <property type="match status" value="1"/>
</dbReference>
<evidence type="ECO:0000256" key="3">
    <source>
        <dbReference type="ARBA" id="ARBA00023082"/>
    </source>
</evidence>
<dbReference type="STRING" id="197479.BFW38_10165"/>
<keyword evidence="3" id="KW-0731">Sigma factor</keyword>
<keyword evidence="2" id="KW-0805">Transcription regulation</keyword>
<comment type="similarity">
    <text evidence="1">Belongs to the sigma-70 factor family. ECF subfamily.</text>
</comment>
<evidence type="ECO:0000313" key="8">
    <source>
        <dbReference type="Proteomes" id="UP000094291"/>
    </source>
</evidence>
<evidence type="ECO:0008006" key="9">
    <source>
        <dbReference type="Google" id="ProtNLM"/>
    </source>
</evidence>
<dbReference type="EMBL" id="MDTQ01000001">
    <property type="protein sequence ID" value="ODC05354.1"/>
    <property type="molecule type" value="Genomic_DNA"/>
</dbReference>
<dbReference type="Pfam" id="PF04542">
    <property type="entry name" value="Sigma70_r2"/>
    <property type="match status" value="1"/>
</dbReference>
<dbReference type="AlphaFoldDB" id="A0A1E2VEG8"/>
<dbReference type="InterPro" id="IPR039425">
    <property type="entry name" value="RNA_pol_sigma-70-like"/>
</dbReference>
<accession>A0A1E2VEG8</accession>
<dbReference type="NCBIfam" id="TIGR02937">
    <property type="entry name" value="sigma70-ECF"/>
    <property type="match status" value="1"/>
</dbReference>
<gene>
    <name evidence="7" type="ORF">BFW38_10165</name>
</gene>
<reference evidence="7 8" key="1">
    <citation type="submission" date="2016-08" db="EMBL/GenBank/DDBJ databases">
        <authorList>
            <person name="Seilhamer J.J."/>
        </authorList>
    </citation>
    <scope>NUCLEOTIDE SEQUENCE [LARGE SCALE GENOMIC DNA]</scope>
    <source>
        <strain evidence="7 8">PH27A</strain>
    </source>
</reference>
<name>A0A1E2VEG8_9GAMM</name>